<feature type="region of interest" description="Disordered" evidence="2">
    <location>
        <begin position="199"/>
        <end position="319"/>
    </location>
</feature>
<evidence type="ECO:0000313" key="4">
    <source>
        <dbReference type="Proteomes" id="UP001190700"/>
    </source>
</evidence>
<sequence>MAAFGQAGHSLVGGTAQELDGFVDTLREVPAPLRELRGTVAQAIDQVEQQLAEAEPVRIKQKMLRELTVNPKLVHLRLHHTGTQSSLARVRTVKKEEAEVSPSHAGVVEKHLNNMGKMQLGGRGHIREAREDCIHVLHNSAALELEEMQQRVQELELRDHSRSRGSSSPEVGQANAGPVSQTQQRREVLLQQLHRPQASVDGHAPLGPIHIPTSHPEQPRYSPRPTAPTRTLEPPAARSTHHEDQPQNPHLPHHPEEPPSHSQRTNDLPRHPQYYKSPPHNPHHPHHPEEPPPRLKTTADPPQHLHTRPPFRGSQFSDAPLHQPEAREDLPYHSQFRSRVAQSASHGMWHRDEDLTRAGPSQTSEWYSHSQELAGHLKQLEESVRELRWQQHESPHRQQDTLQRLEDVEARVDWAEALAPSVARLAEEADLRQQETHIMARSLQRLEQLARQSHLPPAPPPPRYADDGPAGPHQASWTQQLSPRLATAQPSPLSAEYVSHPSQLLGQMAYEVPQSYAQTAQRVVQPPAQPGPAMARPEGEHEVPCLSHQLSTQRGYQQSAAGAQQRQQQGPQLQHHHHQQHHQQPQQEPPQQRQQQLQQQAQGEPRLQPPLQHAAALSQGAESSWATKSTVTAPELPAQQIPGEPPVKDAEPAGAVPAVRAGQVDVELIGASFVGTHAAGGGEGSYAPGIDKHTHLPAERQQCTQAPGGNEYILSRLEAVEEQVVGLVRERDGLLSQLEAQNRLLDQVQQRSTKHIHQRASLIKRHHEMACRAHAHRGLLRAWRQWQRWHRGRRAASAGLASAMWRQKGLALQLWRAGAHACRSRRRLVDRAATWRATTGSWRLLGRCCRAWRHAVGTALHQIRSVADAQQRAAHKEQMRLLQEKLQEVEEKEKMASVQEANVDLAVDEVLGRREAMVRRREQDCAEKLAQTEAEAAGRRARLEGELVAERLKLKDMQATFMRHVDEVVAEKTAQRLAVVKEKEQLATAYLKQAQAHEQVGPSALGLHSLPTLVTLCETIWSPAKLPTRKARSETGWGLHQAMAETVAEAVAKSLRGGEAVVAAREHEVEQRERAVKAEIDKAKAELVAAQEQTAAAAAARATLAAEEQGLQWRRSQVERSAADNCLQRQQTEMKEAQAIERQEEAQRLSERSRQDLLAAEARLKEKEAAVQVKIKEQEEAAAARANSEAAAREEAQRGLAEREARVRSTEEEAQAEAARLQADHKEEEEKQTKMWQQVMELHEGVRTHAAYLREWQGQVAARETAAAAAVRNAEERARLDSLASQLAANEAALADIDRKEAEHARTSQAEQAEQERMDMLEQVRAWMKRTAREQARLRSQEHAVAGELKRKEQRILQKAKEAKEMEDKAQALEAQCEDTLASSRATMLELRTLKDKLLEERGVREVHTCQLAGREAHLRHWESTAREKMSEVAKAAGEIRMKGKILDEFKEQLTRERQLLAVEKEHAIGTQNAALHTSHVAPPPATNANAPPLAMHQSAPSLATNSDALHPAVVAAPWPGGVHGSSHAQEMFAVTSSTSTHAPPSAPVLTISLSTDPLIQASFKSAPEVNKDPGVNSVPSASSANTASDPGPPTVPRSVPIVVPGSSHAPSATSVPNGHSTPQETAQVECVNPDLWNQCAPIILP</sequence>
<feature type="region of interest" description="Disordered" evidence="2">
    <location>
        <begin position="153"/>
        <end position="183"/>
    </location>
</feature>
<gene>
    <name evidence="3" type="ORF">CYMTET_37872</name>
</gene>
<keyword evidence="1" id="KW-0175">Coiled coil</keyword>
<feature type="compositionally biased region" description="Polar residues" evidence="2">
    <location>
        <begin position="1578"/>
        <end position="1589"/>
    </location>
</feature>
<feature type="coiled-coil region" evidence="1">
    <location>
        <begin position="872"/>
        <end position="902"/>
    </location>
</feature>
<feature type="region of interest" description="Disordered" evidence="2">
    <location>
        <begin position="453"/>
        <end position="478"/>
    </location>
</feature>
<feature type="region of interest" description="Disordered" evidence="2">
    <location>
        <begin position="1184"/>
        <end position="1213"/>
    </location>
</feature>
<feature type="region of interest" description="Disordered" evidence="2">
    <location>
        <begin position="1567"/>
        <end position="1626"/>
    </location>
</feature>
<keyword evidence="4" id="KW-1185">Reference proteome</keyword>
<dbReference type="EMBL" id="LGRX02025138">
    <property type="protein sequence ID" value="KAK3252853.1"/>
    <property type="molecule type" value="Genomic_DNA"/>
</dbReference>
<comment type="caution">
    <text evidence="3">The sequence shown here is derived from an EMBL/GenBank/DDBJ whole genome shotgun (WGS) entry which is preliminary data.</text>
</comment>
<accession>A0AAE0CD27</accession>
<name>A0AAE0CD27_9CHLO</name>
<proteinExistence type="predicted"/>
<feature type="coiled-coil region" evidence="1">
    <location>
        <begin position="717"/>
        <end position="751"/>
    </location>
</feature>
<feature type="compositionally biased region" description="Polar residues" evidence="2">
    <location>
        <begin position="1609"/>
        <end position="1626"/>
    </location>
</feature>
<feature type="region of interest" description="Disordered" evidence="2">
    <location>
        <begin position="1477"/>
        <end position="1499"/>
    </location>
</feature>
<feature type="coiled-coil region" evidence="1">
    <location>
        <begin position="1310"/>
        <end position="1383"/>
    </location>
</feature>
<feature type="compositionally biased region" description="Polar residues" evidence="2">
    <location>
        <begin position="620"/>
        <end position="629"/>
    </location>
</feature>
<evidence type="ECO:0000313" key="3">
    <source>
        <dbReference type="EMBL" id="KAK3252853.1"/>
    </source>
</evidence>
<feature type="compositionally biased region" description="Basic and acidic residues" evidence="2">
    <location>
        <begin position="153"/>
        <end position="162"/>
    </location>
</feature>
<protein>
    <submittedName>
        <fullName evidence="3">Uncharacterized protein</fullName>
    </submittedName>
</protein>
<feature type="compositionally biased region" description="Low complexity" evidence="2">
    <location>
        <begin position="553"/>
        <end position="573"/>
    </location>
</feature>
<feature type="compositionally biased region" description="Low complexity" evidence="2">
    <location>
        <begin position="582"/>
        <end position="606"/>
    </location>
</feature>
<evidence type="ECO:0000256" key="1">
    <source>
        <dbReference type="SAM" id="Coils"/>
    </source>
</evidence>
<feature type="region of interest" description="Disordered" evidence="2">
    <location>
        <begin position="337"/>
        <end position="363"/>
    </location>
</feature>
<feature type="compositionally biased region" description="Basic and acidic residues" evidence="2">
    <location>
        <begin position="1191"/>
        <end position="1211"/>
    </location>
</feature>
<feature type="region of interest" description="Disordered" evidence="2">
    <location>
        <begin position="524"/>
        <end position="629"/>
    </location>
</feature>
<feature type="coiled-coil region" evidence="1">
    <location>
        <begin position="1066"/>
        <end position="1100"/>
    </location>
</feature>
<reference evidence="3 4" key="1">
    <citation type="journal article" date="2015" name="Genome Biol. Evol.">
        <title>Comparative Genomics of a Bacterivorous Green Alga Reveals Evolutionary Causalities and Consequences of Phago-Mixotrophic Mode of Nutrition.</title>
        <authorList>
            <person name="Burns J.A."/>
            <person name="Paasch A."/>
            <person name="Narechania A."/>
            <person name="Kim E."/>
        </authorList>
    </citation>
    <scope>NUCLEOTIDE SEQUENCE [LARGE SCALE GENOMIC DNA]</scope>
    <source>
        <strain evidence="3 4">PLY_AMNH</strain>
    </source>
</reference>
<evidence type="ECO:0000256" key="2">
    <source>
        <dbReference type="SAM" id="MobiDB-lite"/>
    </source>
</evidence>
<dbReference type="Proteomes" id="UP001190700">
    <property type="component" value="Unassembled WGS sequence"/>
</dbReference>
<organism evidence="3 4">
    <name type="scientific">Cymbomonas tetramitiformis</name>
    <dbReference type="NCBI Taxonomy" id="36881"/>
    <lineage>
        <taxon>Eukaryota</taxon>
        <taxon>Viridiplantae</taxon>
        <taxon>Chlorophyta</taxon>
        <taxon>Pyramimonadophyceae</taxon>
        <taxon>Pyramimonadales</taxon>
        <taxon>Pyramimonadaceae</taxon>
        <taxon>Cymbomonas</taxon>
    </lineage>
</organism>
<dbReference type="PANTHER" id="PTHR24216">
    <property type="entry name" value="PAXILLIN-RELATED"/>
    <property type="match status" value="1"/>
</dbReference>
<dbReference type="PANTHER" id="PTHR24216:SF65">
    <property type="entry name" value="PAXILLIN-LIKE PROTEIN 1"/>
    <property type="match status" value="1"/>
</dbReference>